<name>A0A2H4P7Z5_9CAUD</name>
<reference evidence="1 2" key="1">
    <citation type="submission" date="2017-09" db="EMBL/GenBank/DDBJ databases">
        <authorList>
            <person name="Ehlers B."/>
            <person name="Leendertz F.H."/>
        </authorList>
    </citation>
    <scope>NUCLEOTIDE SEQUENCE [LARGE SCALE GENOMIC DNA]</scope>
</reference>
<organism evidence="1 2">
    <name type="scientific">Pseudomonas phage ventosus</name>
    <dbReference type="NCBI Taxonomy" id="2048980"/>
    <lineage>
        <taxon>Viruses</taxon>
        <taxon>Duplodnaviria</taxon>
        <taxon>Heunggongvirae</taxon>
        <taxon>Uroviricota</taxon>
        <taxon>Caudoviricetes</taxon>
        <taxon>Vandenendeviridae</taxon>
        <taxon>Gorskivirinae</taxon>
        <taxon>Ventosusvirus</taxon>
        <taxon>Ventosusvirus ventosus</taxon>
    </lineage>
</organism>
<dbReference type="Proteomes" id="UP000241096">
    <property type="component" value="Segment"/>
</dbReference>
<dbReference type="EMBL" id="MG018930">
    <property type="protein sequence ID" value="ATW58297.1"/>
    <property type="molecule type" value="Genomic_DNA"/>
</dbReference>
<evidence type="ECO:0000313" key="2">
    <source>
        <dbReference type="Proteomes" id="UP000241096"/>
    </source>
</evidence>
<sequence length="69" mass="7647">MQLNDKVLTDHGEGVVVGWESFNRDGSSAGLSLEDTGNRVAVKLDDGHSWCFDGLYYEQAKHLKEVKHG</sequence>
<accession>A0A2H4P7Z5</accession>
<proteinExistence type="predicted"/>
<keyword evidence="2" id="KW-1185">Reference proteome</keyword>
<gene>
    <name evidence="1" type="ORF">CNR37_00090</name>
</gene>
<protein>
    <submittedName>
        <fullName evidence="1">Uncharacterized protein</fullName>
    </submittedName>
</protein>
<evidence type="ECO:0000313" key="1">
    <source>
        <dbReference type="EMBL" id="ATW58297.1"/>
    </source>
</evidence>